<dbReference type="Proteomes" id="UP000288052">
    <property type="component" value="Unassembled WGS sequence"/>
</dbReference>
<dbReference type="OrthoDB" id="2595837at2"/>
<evidence type="ECO:0000313" key="1">
    <source>
        <dbReference type="EMBL" id="RSX48708.1"/>
    </source>
</evidence>
<accession>A0A430F812</accession>
<comment type="caution">
    <text evidence="1">The sequence shown here is derived from an EMBL/GenBank/DDBJ whole genome shotgun (WGS) entry which is preliminary data.</text>
</comment>
<reference evidence="1 2" key="1">
    <citation type="submission" date="2018-09" db="EMBL/GenBank/DDBJ databases">
        <title>Characterization of the phylogenetic diversity of five novel species belonging to the genus Bifidobacterium.</title>
        <authorList>
            <person name="Lugli G.A."/>
            <person name="Duranti S."/>
            <person name="Milani C."/>
        </authorList>
    </citation>
    <scope>NUCLEOTIDE SEQUENCE [LARGE SCALE GENOMIC DNA]</scope>
    <source>
        <strain evidence="1 2">2020B</strain>
    </source>
</reference>
<organism evidence="1 2">
    <name type="scientific">Bifidobacterium castoris</name>
    <dbReference type="NCBI Taxonomy" id="2306972"/>
    <lineage>
        <taxon>Bacteria</taxon>
        <taxon>Bacillati</taxon>
        <taxon>Actinomycetota</taxon>
        <taxon>Actinomycetes</taxon>
        <taxon>Bifidobacteriales</taxon>
        <taxon>Bifidobacteriaceae</taxon>
        <taxon>Bifidobacterium</taxon>
    </lineage>
</organism>
<gene>
    <name evidence="1" type="ORF">D2E22_0846</name>
</gene>
<sequence>MQRIGKYSIITTGEFDSSEADVIILDSNILIDIDKFYYKGLSKQSCDNLCTLLHKFERVDEVDYRYALMETCFRRTKHDAAHAGRMMDAIYAMWNSDLGKIDEMLSRGSTMVGRETGGRFAQLTEDEIKASIDFPSVLYIMYGTNLHTIMTYEKNGKNRGDAYSAHCRWVRDELGCVSAYPRMVARSLFLGQADEHNSARSLLKMDKRDMAIADKAWNSAWDCFFMFVLDGYRMGKEGVVDERWRNRPARAVLVTARDQVWIDSMSSFLGYMQSEGKSFPFLAHTLRIKKEFLGIARMEANLDREHHQAMLDNNTEENRFIETIIKLENNIGVQPRTLFDVK</sequence>
<dbReference type="AlphaFoldDB" id="A0A430F812"/>
<proteinExistence type="predicted"/>
<protein>
    <submittedName>
        <fullName evidence="1">Uncharacterized protein</fullName>
    </submittedName>
</protein>
<dbReference type="RefSeq" id="WP_126031888.1">
    <property type="nucleotide sequence ID" value="NZ_QXGI01000003.1"/>
</dbReference>
<name>A0A430F812_9BIFI</name>
<keyword evidence="2" id="KW-1185">Reference proteome</keyword>
<dbReference type="EMBL" id="QXGI01000003">
    <property type="protein sequence ID" value="RSX48708.1"/>
    <property type="molecule type" value="Genomic_DNA"/>
</dbReference>
<evidence type="ECO:0000313" key="2">
    <source>
        <dbReference type="Proteomes" id="UP000288052"/>
    </source>
</evidence>